<accession>A0A6G1GJF4</accession>
<name>A0A6G1GJF4_9PEZI</name>
<feature type="region of interest" description="Disordered" evidence="1">
    <location>
        <begin position="94"/>
        <end position="116"/>
    </location>
</feature>
<keyword evidence="3" id="KW-1185">Reference proteome</keyword>
<reference evidence="2" key="1">
    <citation type="journal article" date="2020" name="Stud. Mycol.">
        <title>101 Dothideomycetes genomes: a test case for predicting lifestyles and emergence of pathogens.</title>
        <authorList>
            <person name="Haridas S."/>
            <person name="Albert R."/>
            <person name="Binder M."/>
            <person name="Bloem J."/>
            <person name="Labutti K."/>
            <person name="Salamov A."/>
            <person name="Andreopoulos B."/>
            <person name="Baker S."/>
            <person name="Barry K."/>
            <person name="Bills G."/>
            <person name="Bluhm B."/>
            <person name="Cannon C."/>
            <person name="Castanera R."/>
            <person name="Culley D."/>
            <person name="Daum C."/>
            <person name="Ezra D."/>
            <person name="Gonzalez J."/>
            <person name="Henrissat B."/>
            <person name="Kuo A."/>
            <person name="Liang C."/>
            <person name="Lipzen A."/>
            <person name="Lutzoni F."/>
            <person name="Magnuson J."/>
            <person name="Mondo S."/>
            <person name="Nolan M."/>
            <person name="Ohm R."/>
            <person name="Pangilinan J."/>
            <person name="Park H.-J."/>
            <person name="Ramirez L."/>
            <person name="Alfaro M."/>
            <person name="Sun H."/>
            <person name="Tritt A."/>
            <person name="Yoshinaga Y."/>
            <person name="Zwiers L.-H."/>
            <person name="Turgeon B."/>
            <person name="Goodwin S."/>
            <person name="Spatafora J."/>
            <person name="Crous P."/>
            <person name="Grigoriev I."/>
        </authorList>
    </citation>
    <scope>NUCLEOTIDE SEQUENCE</scope>
    <source>
        <strain evidence="2">CBS 113979</strain>
    </source>
</reference>
<organism evidence="2 3">
    <name type="scientific">Aulographum hederae CBS 113979</name>
    <dbReference type="NCBI Taxonomy" id="1176131"/>
    <lineage>
        <taxon>Eukaryota</taxon>
        <taxon>Fungi</taxon>
        <taxon>Dikarya</taxon>
        <taxon>Ascomycota</taxon>
        <taxon>Pezizomycotina</taxon>
        <taxon>Dothideomycetes</taxon>
        <taxon>Pleosporomycetidae</taxon>
        <taxon>Aulographales</taxon>
        <taxon>Aulographaceae</taxon>
    </lineage>
</organism>
<evidence type="ECO:0000313" key="2">
    <source>
        <dbReference type="EMBL" id="KAF1980877.1"/>
    </source>
</evidence>
<gene>
    <name evidence="2" type="ORF">K402DRAFT_399069</name>
</gene>
<dbReference type="AlphaFoldDB" id="A0A6G1GJF4"/>
<proteinExistence type="predicted"/>
<protein>
    <submittedName>
        <fullName evidence="2">Uncharacterized protein</fullName>
    </submittedName>
</protein>
<sequence>MDCGGCVLRLEEMGQPVACANTEYLPGTKTITKTACSPTAAAYGHAASPEPRAANPSLQLVAPRAALAMPTPHGPGEDEDENEEEVTVTVTPTATASRPPVVLASPRPAIPEGGGPKLGTAVPIGYSADPAIHASIISKYPAGAAHPTAGSAVTPPKNAIWKGMVTGAPAPACTKVMMINNAPAAAAPGLDLSAPLAGSPAIVPGGAASGQTPGNVPAGMLGQQVGMVKGRVCTEYARMEMKTREVECGACVVLPKEPMRQQLQGACRTTVKRNVGYNTMLSCQQ</sequence>
<dbReference type="EMBL" id="ML977216">
    <property type="protein sequence ID" value="KAF1980877.1"/>
    <property type="molecule type" value="Genomic_DNA"/>
</dbReference>
<evidence type="ECO:0000256" key="1">
    <source>
        <dbReference type="SAM" id="MobiDB-lite"/>
    </source>
</evidence>
<evidence type="ECO:0000313" key="3">
    <source>
        <dbReference type="Proteomes" id="UP000800041"/>
    </source>
</evidence>
<dbReference type="Proteomes" id="UP000800041">
    <property type="component" value="Unassembled WGS sequence"/>
</dbReference>